<gene>
    <name evidence="1" type="ORF">C0099_02145</name>
</gene>
<reference evidence="1 2" key="1">
    <citation type="submission" date="2018-01" db="EMBL/GenBank/DDBJ databases">
        <authorList>
            <person name="Fu G.-Y."/>
        </authorList>
    </citation>
    <scope>NUCLEOTIDE SEQUENCE [LARGE SCALE GENOMIC DNA]</scope>
    <source>
        <strain evidence="1 2">SY39</strain>
    </source>
</reference>
<dbReference type="PANTHER" id="PTHR35175">
    <property type="entry name" value="DUF1289 DOMAIN-CONTAINING PROTEIN"/>
    <property type="match status" value="1"/>
</dbReference>
<protein>
    <submittedName>
        <fullName evidence="1">DUF1289 domain-containing protein</fullName>
    </submittedName>
</protein>
<dbReference type="PANTHER" id="PTHR35175:SF2">
    <property type="entry name" value="DUF1289 DOMAIN-CONTAINING PROTEIN"/>
    <property type="match status" value="1"/>
</dbReference>
<sequence>MESASPCIGTCRIDANGLCAGCARTLDEIARWGGMDIDARRRVLARLRERRAAIDCGGSAR</sequence>
<evidence type="ECO:0000313" key="2">
    <source>
        <dbReference type="Proteomes" id="UP000242205"/>
    </source>
</evidence>
<dbReference type="RefSeq" id="WP_102245917.1">
    <property type="nucleotide sequence ID" value="NZ_CP025682.1"/>
</dbReference>
<dbReference type="InterPro" id="IPR010710">
    <property type="entry name" value="DUF1289"/>
</dbReference>
<dbReference type="OrthoDB" id="8911262at2"/>
<keyword evidence="2" id="KW-1185">Reference proteome</keyword>
<dbReference type="AlphaFoldDB" id="A0A2I6S3K4"/>
<proteinExistence type="predicted"/>
<dbReference type="Proteomes" id="UP000242205">
    <property type="component" value="Chromosome"/>
</dbReference>
<dbReference type="Pfam" id="PF06945">
    <property type="entry name" value="DUF1289"/>
    <property type="match status" value="1"/>
</dbReference>
<dbReference type="KEGG" id="atw:C0099_02145"/>
<accession>A0A2I6S3K4</accession>
<evidence type="ECO:0000313" key="1">
    <source>
        <dbReference type="EMBL" id="AUN93843.1"/>
    </source>
</evidence>
<dbReference type="EMBL" id="CP025682">
    <property type="protein sequence ID" value="AUN93843.1"/>
    <property type="molecule type" value="Genomic_DNA"/>
</dbReference>
<organism evidence="1 2">
    <name type="scientific">Pseudazoarcus pumilus</name>
    <dbReference type="NCBI Taxonomy" id="2067960"/>
    <lineage>
        <taxon>Bacteria</taxon>
        <taxon>Pseudomonadati</taxon>
        <taxon>Pseudomonadota</taxon>
        <taxon>Betaproteobacteria</taxon>
        <taxon>Rhodocyclales</taxon>
        <taxon>Zoogloeaceae</taxon>
        <taxon>Pseudazoarcus</taxon>
    </lineage>
</organism>
<name>A0A2I6S3K4_9RHOO</name>